<evidence type="ECO:0000313" key="2">
    <source>
        <dbReference type="EMBL" id="GCC26395.1"/>
    </source>
</evidence>
<dbReference type="InterPro" id="IPR019399">
    <property type="entry name" value="Parkin_co-regulated_protein"/>
</dbReference>
<dbReference type="Gene3D" id="1.25.10.10">
    <property type="entry name" value="Leucine-rich Repeat Variant"/>
    <property type="match status" value="1"/>
</dbReference>
<dbReference type="InterPro" id="IPR011989">
    <property type="entry name" value="ARM-like"/>
</dbReference>
<feature type="compositionally biased region" description="Basic and acidic residues" evidence="1">
    <location>
        <begin position="27"/>
        <end position="38"/>
    </location>
</feature>
<dbReference type="SUPFAM" id="SSF48371">
    <property type="entry name" value="ARM repeat"/>
    <property type="match status" value="1"/>
</dbReference>
<name>A0A401S7M0_CHIPU</name>
<evidence type="ECO:0000256" key="1">
    <source>
        <dbReference type="SAM" id="MobiDB-lite"/>
    </source>
</evidence>
<protein>
    <recommendedName>
        <fullName evidence="4">PACRG-like protein</fullName>
    </recommendedName>
</protein>
<feature type="compositionally biased region" description="Basic and acidic residues" evidence="1">
    <location>
        <begin position="93"/>
        <end position="104"/>
    </location>
</feature>
<evidence type="ECO:0008006" key="4">
    <source>
        <dbReference type="Google" id="ProtNLM"/>
    </source>
</evidence>
<reference evidence="2 3" key="1">
    <citation type="journal article" date="2018" name="Nat. Ecol. Evol.">
        <title>Shark genomes provide insights into elasmobranch evolution and the origin of vertebrates.</title>
        <authorList>
            <person name="Hara Y"/>
            <person name="Yamaguchi K"/>
            <person name="Onimaru K"/>
            <person name="Kadota M"/>
            <person name="Koyanagi M"/>
            <person name="Keeley SD"/>
            <person name="Tatsumi K"/>
            <person name="Tanaka K"/>
            <person name="Motone F"/>
            <person name="Kageyama Y"/>
            <person name="Nozu R"/>
            <person name="Adachi N"/>
            <person name="Nishimura O"/>
            <person name="Nakagawa R"/>
            <person name="Tanegashima C"/>
            <person name="Kiyatake I"/>
            <person name="Matsumoto R"/>
            <person name="Murakumo K"/>
            <person name="Nishida K"/>
            <person name="Terakita A"/>
            <person name="Kuratani S"/>
            <person name="Sato K"/>
            <person name="Hyodo S Kuraku.S."/>
        </authorList>
    </citation>
    <scope>NUCLEOTIDE SEQUENCE [LARGE SCALE GENOMIC DNA]</scope>
</reference>
<feature type="region of interest" description="Disordered" evidence="1">
    <location>
        <begin position="93"/>
        <end position="123"/>
    </location>
</feature>
<sequence length="312" mass="34603">TDVTARDPNLIERGLGSSGYNVPPPDIQHHGAERGHVTSQINERRLEKLKTITAESCNTKGPESTCARNTKSYHTSAAVETYVKRMSFSSREKSKVEVLRKKTAESAASNPPAATVKPYPRPSDRLNPKTINPFSDPLRQQSIFAAAYSKREIPCRLFHGSVSHRLQWDQPPETVCFDPLLITLAEGLRETKHPYTFVAKEGFKELLEIENAAEKAIPLVPKVVPKLKAALAHSDVEVFERGLCALVQLSAVVGPAVNSHLKHLLTSLSKRLMDKKLKQPITEALQRLEQHGGKESLAIIKSKIPTYCSIYT</sequence>
<organism evidence="2 3">
    <name type="scientific">Chiloscyllium punctatum</name>
    <name type="common">Brownbanded bambooshark</name>
    <name type="synonym">Hemiscyllium punctatum</name>
    <dbReference type="NCBI Taxonomy" id="137246"/>
    <lineage>
        <taxon>Eukaryota</taxon>
        <taxon>Metazoa</taxon>
        <taxon>Chordata</taxon>
        <taxon>Craniata</taxon>
        <taxon>Vertebrata</taxon>
        <taxon>Chondrichthyes</taxon>
        <taxon>Elasmobranchii</taxon>
        <taxon>Galeomorphii</taxon>
        <taxon>Galeoidea</taxon>
        <taxon>Orectolobiformes</taxon>
        <taxon>Hemiscylliidae</taxon>
        <taxon>Chiloscyllium</taxon>
    </lineage>
</organism>
<proteinExistence type="predicted"/>
<dbReference type="STRING" id="137246.A0A401S7M0"/>
<feature type="non-terminal residue" evidence="2">
    <location>
        <position position="1"/>
    </location>
</feature>
<dbReference type="OrthoDB" id="10258089at2759"/>
<dbReference type="EMBL" id="BEZZ01000122">
    <property type="protein sequence ID" value="GCC26395.1"/>
    <property type="molecule type" value="Genomic_DNA"/>
</dbReference>
<dbReference type="Proteomes" id="UP000287033">
    <property type="component" value="Unassembled WGS sequence"/>
</dbReference>
<evidence type="ECO:0000313" key="3">
    <source>
        <dbReference type="Proteomes" id="UP000287033"/>
    </source>
</evidence>
<dbReference type="PANTHER" id="PTHR21207:SF1">
    <property type="entry name" value="PACRG-LIKE PROTEIN"/>
    <property type="match status" value="1"/>
</dbReference>
<accession>A0A401S7M0</accession>
<comment type="caution">
    <text evidence="2">The sequence shown here is derived from an EMBL/GenBank/DDBJ whole genome shotgun (WGS) entry which is preliminary data.</text>
</comment>
<gene>
    <name evidence="2" type="ORF">chiPu_0004811</name>
</gene>
<feature type="region of interest" description="Disordered" evidence="1">
    <location>
        <begin position="1"/>
        <end position="38"/>
    </location>
</feature>
<dbReference type="PANTHER" id="PTHR21207">
    <property type="entry name" value="PARKIN COREGULATED GENE PROTEIN PARK2 COREGULATED"/>
    <property type="match status" value="1"/>
</dbReference>
<dbReference type="Pfam" id="PF10274">
    <property type="entry name" value="ParcG"/>
    <property type="match status" value="1"/>
</dbReference>
<dbReference type="InterPro" id="IPR016024">
    <property type="entry name" value="ARM-type_fold"/>
</dbReference>
<dbReference type="AlphaFoldDB" id="A0A401S7M0"/>
<keyword evidence="3" id="KW-1185">Reference proteome</keyword>